<dbReference type="Proteomes" id="UP000033980">
    <property type="component" value="Unassembled WGS sequence"/>
</dbReference>
<dbReference type="AlphaFoldDB" id="A0A0G1DAB9"/>
<evidence type="ECO:0000313" key="3">
    <source>
        <dbReference type="Proteomes" id="UP000033980"/>
    </source>
</evidence>
<comment type="caution">
    <text evidence="2">The sequence shown here is derived from an EMBL/GenBank/DDBJ whole genome shotgun (WGS) entry which is preliminary data.</text>
</comment>
<evidence type="ECO:0000313" key="2">
    <source>
        <dbReference type="EMBL" id="KKS94627.1"/>
    </source>
</evidence>
<sequence length="65" mass="7033">MIVVCILLMLASLGFFGQELQAFAQLFSLIICILIVLLILAVLIYPLVHSILVFFGVASLGIALI</sequence>
<accession>A0A0G1DAB9</accession>
<protein>
    <submittedName>
        <fullName evidence="2">Uncharacterized protein</fullName>
    </submittedName>
</protein>
<evidence type="ECO:0000256" key="1">
    <source>
        <dbReference type="SAM" id="Phobius"/>
    </source>
</evidence>
<reference evidence="2 3" key="1">
    <citation type="journal article" date="2015" name="Nature">
        <title>rRNA introns, odd ribosomes, and small enigmatic genomes across a large radiation of phyla.</title>
        <authorList>
            <person name="Brown C.T."/>
            <person name="Hug L.A."/>
            <person name="Thomas B.C."/>
            <person name="Sharon I."/>
            <person name="Castelle C.J."/>
            <person name="Singh A."/>
            <person name="Wilkins M.J."/>
            <person name="Williams K.H."/>
            <person name="Banfield J.F."/>
        </authorList>
    </citation>
    <scope>NUCLEOTIDE SEQUENCE [LARGE SCALE GENOMIC DNA]</scope>
</reference>
<proteinExistence type="predicted"/>
<organism evidence="2 3">
    <name type="scientific">Candidatus Collierbacteria bacterium GW2011_GWC2_43_12</name>
    <dbReference type="NCBI Taxonomy" id="1618390"/>
    <lineage>
        <taxon>Bacteria</taxon>
        <taxon>Candidatus Collieribacteriota</taxon>
    </lineage>
</organism>
<feature type="transmembrane region" description="Helical" evidence="1">
    <location>
        <begin position="27"/>
        <end position="60"/>
    </location>
</feature>
<keyword evidence="1" id="KW-0472">Membrane</keyword>
<keyword evidence="1" id="KW-1133">Transmembrane helix</keyword>
<dbReference type="EMBL" id="LCFK01000006">
    <property type="protein sequence ID" value="KKS94627.1"/>
    <property type="molecule type" value="Genomic_DNA"/>
</dbReference>
<keyword evidence="1" id="KW-0812">Transmembrane</keyword>
<gene>
    <name evidence="2" type="ORF">UV68_C0006G0013</name>
</gene>
<name>A0A0G1DAB9_9BACT</name>